<dbReference type="PANTHER" id="PTHR33169">
    <property type="entry name" value="PADR-FAMILY TRANSCRIPTIONAL REGULATOR"/>
    <property type="match status" value="1"/>
</dbReference>
<dbReference type="InterPro" id="IPR036388">
    <property type="entry name" value="WH-like_DNA-bd_sf"/>
</dbReference>
<evidence type="ECO:0000313" key="2">
    <source>
        <dbReference type="EMBL" id="AIF05374.1"/>
    </source>
</evidence>
<dbReference type="InterPro" id="IPR052509">
    <property type="entry name" value="Metal_resp_DNA-bind_regulator"/>
</dbReference>
<dbReference type="Pfam" id="PF03551">
    <property type="entry name" value="PadR"/>
    <property type="match status" value="1"/>
</dbReference>
<reference evidence="2" key="1">
    <citation type="journal article" date="2014" name="Genome Biol. Evol.">
        <title>Pangenome evidence for extensive interdomain horizontal transfer affecting lineage core and shell genes in uncultured planktonic thaumarchaeota and euryarchaeota.</title>
        <authorList>
            <person name="Deschamps P."/>
            <person name="Zivanovic Y."/>
            <person name="Moreira D."/>
            <person name="Rodriguez-Valera F."/>
            <person name="Lopez-Garcia P."/>
        </authorList>
    </citation>
    <scope>NUCLEOTIDE SEQUENCE</scope>
</reference>
<sequence>MRKKDPVTELRRGALELGLLAFISKEACFGGGIITGLAEASNGGLSLTEGALYPALHRLEKNKLLSSEWRDGVDGGRRRKYYLITEIGTERLNVLSLAWSELSDGMAALLEGDE</sequence>
<name>A0A075GNC2_9EURY</name>
<proteinExistence type="predicted"/>
<dbReference type="InterPro" id="IPR036390">
    <property type="entry name" value="WH_DNA-bd_sf"/>
</dbReference>
<protein>
    <submittedName>
        <fullName evidence="2">Putative transcriptional regulator</fullName>
    </submittedName>
</protein>
<dbReference type="InterPro" id="IPR005149">
    <property type="entry name" value="Tscrpt_reg_PadR_N"/>
</dbReference>
<dbReference type="AlphaFoldDB" id="A0A075GNC2"/>
<dbReference type="PANTHER" id="PTHR33169:SF14">
    <property type="entry name" value="TRANSCRIPTIONAL REGULATOR RV3488"/>
    <property type="match status" value="1"/>
</dbReference>
<evidence type="ECO:0000259" key="1">
    <source>
        <dbReference type="Pfam" id="PF03551"/>
    </source>
</evidence>
<accession>A0A075GNC2</accession>
<feature type="domain" description="Transcription regulator PadR N-terminal" evidence="1">
    <location>
        <begin position="19"/>
        <end position="92"/>
    </location>
</feature>
<dbReference type="Gene3D" id="1.10.10.10">
    <property type="entry name" value="Winged helix-like DNA-binding domain superfamily/Winged helix DNA-binding domain"/>
    <property type="match status" value="1"/>
</dbReference>
<dbReference type="EMBL" id="KF900737">
    <property type="protein sequence ID" value="AIF05374.1"/>
    <property type="molecule type" value="Genomic_DNA"/>
</dbReference>
<dbReference type="SUPFAM" id="SSF46785">
    <property type="entry name" value="Winged helix' DNA-binding domain"/>
    <property type="match status" value="1"/>
</dbReference>
<organism evidence="2">
    <name type="scientific">uncultured marine group II/III euryarchaeote KM3_182_B06</name>
    <dbReference type="NCBI Taxonomy" id="1457946"/>
    <lineage>
        <taxon>Archaea</taxon>
        <taxon>Methanobacteriati</taxon>
        <taxon>Methanobacteriota</taxon>
        <taxon>environmental samples</taxon>
    </lineage>
</organism>